<organism evidence="2 3">
    <name type="scientific">Streptomyces pratensis (strain ATCC 33331 / IAF-45CD)</name>
    <dbReference type="NCBI Taxonomy" id="591167"/>
    <lineage>
        <taxon>Bacteria</taxon>
        <taxon>Bacillati</taxon>
        <taxon>Actinomycetota</taxon>
        <taxon>Actinomycetes</taxon>
        <taxon>Kitasatosporales</taxon>
        <taxon>Streptomycetaceae</taxon>
        <taxon>Streptomyces</taxon>
    </lineage>
</organism>
<proteinExistence type="predicted"/>
<dbReference type="Proteomes" id="UP000002066">
    <property type="component" value="Chromosome"/>
</dbReference>
<accession>A0A8D4BBQ4</accession>
<name>A0A8D4BBQ4_STRFA</name>
<dbReference type="AlphaFoldDB" id="A0A8D4BBQ4"/>
<sequence length="121" mass="13638">MNRTELTERLRREEVPDALYEIPGVHGVPVQLDAYYVLRPEGDTWPVLLRQRGQEEVIARFATEAEACDYLYDTLTDVPPPVPGGAARIERLLADADEIQRQAEEDFERAPDREDGGTGSI</sequence>
<reference evidence="2 3" key="1">
    <citation type="submission" date="2011-01" db="EMBL/GenBank/DDBJ databases">
        <title>Complete sequence of chromosome of Streptomyces flavogriseus ATCC 33331.</title>
        <authorList>
            <consortium name="US DOE Joint Genome Institute"/>
            <person name="Lucas S."/>
            <person name="Copeland A."/>
            <person name="Lapidus A."/>
            <person name="Cheng J.-F."/>
            <person name="Goodwin L."/>
            <person name="Pitluck S."/>
            <person name="Davenport K."/>
            <person name="Detter J.C."/>
            <person name="Han C."/>
            <person name="Tapia R."/>
            <person name="Land M."/>
            <person name="Hauser L."/>
            <person name="Kyrpides N."/>
            <person name="Ivanova N."/>
            <person name="Ovchinnikova G."/>
            <person name="Pagani I."/>
            <person name="Brumm P."/>
            <person name="Mead D."/>
            <person name="Woyke T."/>
        </authorList>
    </citation>
    <scope>NUCLEOTIDE SEQUENCE [LARGE SCALE GENOMIC DNA]</scope>
    <source>
        <strain evidence="3">ATCC 33331 / IAF-45CD</strain>
    </source>
</reference>
<gene>
    <name evidence="2" type="ordered locus">Sfla_2819</name>
</gene>
<dbReference type="KEGG" id="sfa:Sfla_2819"/>
<dbReference type="EMBL" id="CP002475">
    <property type="protein sequence ID" value="ADW04247.1"/>
    <property type="molecule type" value="Genomic_DNA"/>
</dbReference>
<protein>
    <submittedName>
        <fullName evidence="2">Uncharacterized protein</fullName>
    </submittedName>
</protein>
<evidence type="ECO:0000313" key="3">
    <source>
        <dbReference type="Proteomes" id="UP000002066"/>
    </source>
</evidence>
<evidence type="ECO:0000313" key="2">
    <source>
        <dbReference type="EMBL" id="ADW04247.1"/>
    </source>
</evidence>
<evidence type="ECO:0000256" key="1">
    <source>
        <dbReference type="SAM" id="MobiDB-lite"/>
    </source>
</evidence>
<feature type="region of interest" description="Disordered" evidence="1">
    <location>
        <begin position="100"/>
        <end position="121"/>
    </location>
</feature>